<evidence type="ECO:0000256" key="14">
    <source>
        <dbReference type="ARBA" id="ARBA00023277"/>
    </source>
</evidence>
<dbReference type="PANTHER" id="PTHR11556">
    <property type="entry name" value="FRUCTOSE-1,6-BISPHOSPHATASE-RELATED"/>
    <property type="match status" value="1"/>
</dbReference>
<comment type="subunit">
    <text evidence="5">Homotetramer.</text>
</comment>
<dbReference type="InterPro" id="IPR028343">
    <property type="entry name" value="FBPtase"/>
</dbReference>
<keyword evidence="14 19" id="KW-0119">Carbohydrate metabolism</keyword>
<dbReference type="Proteomes" id="UP001476798">
    <property type="component" value="Unassembled WGS sequence"/>
</dbReference>
<evidence type="ECO:0000313" key="23">
    <source>
        <dbReference type="Proteomes" id="UP001476798"/>
    </source>
</evidence>
<dbReference type="PROSITE" id="PS00124">
    <property type="entry name" value="FBPASE"/>
    <property type="match status" value="1"/>
</dbReference>
<dbReference type="Gene3D" id="3.40.190.80">
    <property type="match status" value="1"/>
</dbReference>
<comment type="pathway">
    <text evidence="3">Carbohydrate biosynthesis; gluconeogenesis.</text>
</comment>
<keyword evidence="23" id="KW-1185">Reference proteome</keyword>
<gene>
    <name evidence="22" type="primary">FBP1_1</name>
    <name evidence="22" type="ORF">GOODEAATRI_000839</name>
</gene>
<dbReference type="InterPro" id="IPR044015">
    <property type="entry name" value="FBPase_C_dom"/>
</dbReference>
<dbReference type="SUPFAM" id="SSF56655">
    <property type="entry name" value="Carbohydrate phosphatase"/>
    <property type="match status" value="1"/>
</dbReference>
<evidence type="ECO:0000256" key="15">
    <source>
        <dbReference type="ARBA" id="ARBA00037308"/>
    </source>
</evidence>
<dbReference type="EMBL" id="JAHRIO010089985">
    <property type="protein sequence ID" value="MEQ2187070.1"/>
    <property type="molecule type" value="Genomic_DNA"/>
</dbReference>
<comment type="function">
    <text evidence="15">Catalyzes the hydrolysis of fructose 1,6-bisphosphate to fructose 6-phosphate in the presence of divalent cations, acting as a rate-limiting enzyme in gluconeogenesis. Plays a role in regulating glucose sensing and insulin secretion of pancreatic beta-cells. Appears to modulate glycerol gluconeogenesis in liver. Important regulator of appetite and adiposity; increased expression of the protein in liver after nutrient excess increases circulating satiety hormones and reduces appetite-stimulating neuropeptides and thus seems to provide a feedback mechanism to limit weight gain.</text>
</comment>
<evidence type="ECO:0000256" key="8">
    <source>
        <dbReference type="ARBA" id="ARBA00022533"/>
    </source>
</evidence>
<dbReference type="Pfam" id="PF18913">
    <property type="entry name" value="FBPase_C"/>
    <property type="match status" value="1"/>
</dbReference>
<dbReference type="CDD" id="cd00354">
    <property type="entry name" value="FBPase"/>
    <property type="match status" value="1"/>
</dbReference>
<protein>
    <recommendedName>
        <fullName evidence="16">Fructose-1,6-bisphosphatase 1</fullName>
        <ecNumber evidence="6">3.1.3.11</ecNumber>
    </recommendedName>
    <alternativeName>
        <fullName evidence="17">D-fructose-1,6-bisphosphate 1-phosphohydrolase 1</fullName>
    </alternativeName>
    <alternativeName>
        <fullName evidence="18">Liver FBPase</fullName>
    </alternativeName>
</protein>
<comment type="catalytic activity">
    <reaction evidence="1">
        <text>beta-D-fructose 1,6-bisphosphate + H2O = beta-D-fructose 6-phosphate + phosphate</text>
        <dbReference type="Rhea" id="RHEA:11064"/>
        <dbReference type="ChEBI" id="CHEBI:15377"/>
        <dbReference type="ChEBI" id="CHEBI:32966"/>
        <dbReference type="ChEBI" id="CHEBI:43474"/>
        <dbReference type="ChEBI" id="CHEBI:57634"/>
        <dbReference type="EC" id="3.1.3.11"/>
    </reaction>
</comment>
<dbReference type="PRINTS" id="PR00115">
    <property type="entry name" value="F16BPHPHTASE"/>
</dbReference>
<sequence>MSDRGTFDTNVVTMTRFVMEEGRKAKGTGEMTTLLNSLCTAVKAISSAVRKAGIAHLYGIAGNINVTGDQVKKLDILSNDLVINMLKSSFTSCVLVSEENEKVIIVDSEQRVRQDQTGPGRNQSNQYLQGNAKDLVLFPQTTDDEPCEKDALQPGRDLVAAGYALYGSATMIVLSTGQGVNCFMLDPVSEFILVERDVKMKKRGKIYSLNEGYAKYFEPAVTEYLQRKKFPEDGSEPYGSRYIGSMVADVHRTLMYGGIFLYPGNVKSPKGKLRLLYECNPMAFIIEQAGGMASTGFENILDIQPESIHQRAPVAMGSPDDVLEYIAICKKHAKK</sequence>
<evidence type="ECO:0000259" key="20">
    <source>
        <dbReference type="Pfam" id="PF00316"/>
    </source>
</evidence>
<evidence type="ECO:0000256" key="16">
    <source>
        <dbReference type="ARBA" id="ARBA00040734"/>
    </source>
</evidence>
<evidence type="ECO:0000256" key="4">
    <source>
        <dbReference type="ARBA" id="ARBA00010941"/>
    </source>
</evidence>
<feature type="domain" description="Fructose-1-6-bisphosphatase class 1 C-terminal" evidence="21">
    <location>
        <begin position="200"/>
        <end position="328"/>
    </location>
</feature>
<keyword evidence="11 19" id="KW-0378">Hydrolase</keyword>
<dbReference type="PANTHER" id="PTHR11556:SF11">
    <property type="entry name" value="FRUCTOSE-1,6-BISPHOSPHATASE 1"/>
    <property type="match status" value="1"/>
</dbReference>
<evidence type="ECO:0000256" key="7">
    <source>
        <dbReference type="ARBA" id="ARBA00022432"/>
    </source>
</evidence>
<comment type="similarity">
    <text evidence="4 19">Belongs to the FBPase class 1 family.</text>
</comment>
<evidence type="ECO:0000256" key="1">
    <source>
        <dbReference type="ARBA" id="ARBA00001273"/>
    </source>
</evidence>
<keyword evidence="9" id="KW-0597">Phosphoprotein</keyword>
<evidence type="ECO:0000256" key="5">
    <source>
        <dbReference type="ARBA" id="ARBA00011881"/>
    </source>
</evidence>
<evidence type="ECO:0000256" key="12">
    <source>
        <dbReference type="ARBA" id="ARBA00022842"/>
    </source>
</evidence>
<keyword evidence="13" id="KW-0007">Acetylation</keyword>
<keyword evidence="8" id="KW-0021">Allosteric enzyme</keyword>
<dbReference type="PIRSF" id="PIRSF000904">
    <property type="entry name" value="FBPtase_SBPase"/>
    <property type="match status" value="1"/>
</dbReference>
<evidence type="ECO:0000256" key="9">
    <source>
        <dbReference type="ARBA" id="ARBA00022553"/>
    </source>
</evidence>
<evidence type="ECO:0000256" key="19">
    <source>
        <dbReference type="RuleBase" id="RU000508"/>
    </source>
</evidence>
<dbReference type="InterPro" id="IPR020548">
    <property type="entry name" value="Fructose_bisphosphatase_AS"/>
</dbReference>
<evidence type="ECO:0000256" key="3">
    <source>
        <dbReference type="ARBA" id="ARBA00004742"/>
    </source>
</evidence>
<keyword evidence="10" id="KW-0479">Metal-binding</keyword>
<name>A0ABV0PU77_9TELE</name>
<evidence type="ECO:0000256" key="13">
    <source>
        <dbReference type="ARBA" id="ARBA00022990"/>
    </source>
</evidence>
<evidence type="ECO:0000256" key="2">
    <source>
        <dbReference type="ARBA" id="ARBA00001946"/>
    </source>
</evidence>
<dbReference type="EC" id="3.1.3.11" evidence="6"/>
<evidence type="ECO:0000259" key="21">
    <source>
        <dbReference type="Pfam" id="PF18913"/>
    </source>
</evidence>
<evidence type="ECO:0000256" key="11">
    <source>
        <dbReference type="ARBA" id="ARBA00022801"/>
    </source>
</evidence>
<comment type="cofactor">
    <cofactor evidence="2">
        <name>Mg(2+)</name>
        <dbReference type="ChEBI" id="CHEBI:18420"/>
    </cofactor>
</comment>
<dbReference type="HAMAP" id="MF_01855">
    <property type="entry name" value="FBPase_class1"/>
    <property type="match status" value="1"/>
</dbReference>
<evidence type="ECO:0000256" key="17">
    <source>
        <dbReference type="ARBA" id="ARBA00042758"/>
    </source>
</evidence>
<comment type="caution">
    <text evidence="22">The sequence shown here is derived from an EMBL/GenBank/DDBJ whole genome shotgun (WGS) entry which is preliminary data.</text>
</comment>
<evidence type="ECO:0000256" key="10">
    <source>
        <dbReference type="ARBA" id="ARBA00022723"/>
    </source>
</evidence>
<evidence type="ECO:0000256" key="6">
    <source>
        <dbReference type="ARBA" id="ARBA00013093"/>
    </source>
</evidence>
<feature type="domain" description="Fructose-1-6-bisphosphatase class I N-terminal" evidence="20">
    <location>
        <begin position="138"/>
        <end position="195"/>
    </location>
</feature>
<dbReference type="PIRSF" id="PIRSF500210">
    <property type="entry name" value="FBPtase"/>
    <property type="match status" value="1"/>
</dbReference>
<dbReference type="Pfam" id="PF00316">
    <property type="entry name" value="FBPase"/>
    <property type="match status" value="2"/>
</dbReference>
<dbReference type="InterPro" id="IPR000146">
    <property type="entry name" value="FBPase_class-1"/>
</dbReference>
<keyword evidence="12" id="KW-0460">Magnesium</keyword>
<dbReference type="InterPro" id="IPR033391">
    <property type="entry name" value="FBPase_N"/>
</dbReference>
<keyword evidence="7" id="KW-0312">Gluconeogenesis</keyword>
<evidence type="ECO:0000256" key="18">
    <source>
        <dbReference type="ARBA" id="ARBA00042792"/>
    </source>
</evidence>
<proteinExistence type="inferred from homology"/>
<reference evidence="22 23" key="1">
    <citation type="submission" date="2021-06" db="EMBL/GenBank/DDBJ databases">
        <authorList>
            <person name="Palmer J.M."/>
        </authorList>
    </citation>
    <scope>NUCLEOTIDE SEQUENCE [LARGE SCALE GENOMIC DNA]</scope>
    <source>
        <strain evidence="22 23">GA_2019</strain>
        <tissue evidence="22">Muscle</tissue>
    </source>
</reference>
<dbReference type="Gene3D" id="3.30.540.10">
    <property type="entry name" value="Fructose-1,6-Bisphosphatase, subunit A, domain 1"/>
    <property type="match status" value="2"/>
</dbReference>
<accession>A0ABV0PU77</accession>
<organism evidence="22 23">
    <name type="scientific">Goodea atripinnis</name>
    <dbReference type="NCBI Taxonomy" id="208336"/>
    <lineage>
        <taxon>Eukaryota</taxon>
        <taxon>Metazoa</taxon>
        <taxon>Chordata</taxon>
        <taxon>Craniata</taxon>
        <taxon>Vertebrata</taxon>
        <taxon>Euteleostomi</taxon>
        <taxon>Actinopterygii</taxon>
        <taxon>Neopterygii</taxon>
        <taxon>Teleostei</taxon>
        <taxon>Neoteleostei</taxon>
        <taxon>Acanthomorphata</taxon>
        <taxon>Ovalentaria</taxon>
        <taxon>Atherinomorphae</taxon>
        <taxon>Cyprinodontiformes</taxon>
        <taxon>Goodeidae</taxon>
        <taxon>Goodea</taxon>
    </lineage>
</organism>
<feature type="domain" description="Fructose-1-6-bisphosphatase class I N-terminal" evidence="20">
    <location>
        <begin position="13"/>
        <end position="111"/>
    </location>
</feature>
<evidence type="ECO:0000313" key="22">
    <source>
        <dbReference type="EMBL" id="MEQ2187070.1"/>
    </source>
</evidence>